<evidence type="ECO:0000313" key="1">
    <source>
        <dbReference type="EMBL" id="NOU78590.1"/>
    </source>
</evidence>
<protein>
    <submittedName>
        <fullName evidence="1">Uncharacterized protein</fullName>
    </submittedName>
</protein>
<dbReference type="Proteomes" id="UP000596857">
    <property type="component" value="Unassembled WGS sequence"/>
</dbReference>
<accession>A0ABX1YFD7</accession>
<reference evidence="1 2" key="1">
    <citation type="submission" date="2019-10" db="EMBL/GenBank/DDBJ databases">
        <title>Description of Paenibacillus terricola sp. nov.</title>
        <authorList>
            <person name="Carlier A."/>
            <person name="Qi S."/>
        </authorList>
    </citation>
    <scope>NUCLEOTIDE SEQUENCE [LARGE SCALE GENOMIC DNA]</scope>
    <source>
        <strain evidence="1 2">LMG 31459</strain>
    </source>
</reference>
<dbReference type="EMBL" id="WHOB01000020">
    <property type="protein sequence ID" value="NOU78590.1"/>
    <property type="molecule type" value="Genomic_DNA"/>
</dbReference>
<name>A0ABX1YFD7_9BACL</name>
<dbReference type="RefSeq" id="WP_171716643.1">
    <property type="nucleotide sequence ID" value="NZ_WHOB01000020.1"/>
</dbReference>
<evidence type="ECO:0000313" key="2">
    <source>
        <dbReference type="Proteomes" id="UP000596857"/>
    </source>
</evidence>
<proteinExistence type="predicted"/>
<sequence length="130" mass="14991">MGVLARLIQSFDELEEQLGYFIHNNSAIEPLDEKHDYLYGETGFWSKPQPHQAYMQKHVLADYLQLTALCSQVLVNVKSEHYHKFERSTAVVLSHIRQNTLLPSSTLEDVFNEIKLEIDVQRGIIAGTYQ</sequence>
<gene>
    <name evidence="1" type="ORF">GC101_06815</name>
</gene>
<keyword evidence="2" id="KW-1185">Reference proteome</keyword>
<comment type="caution">
    <text evidence="1">The sequence shown here is derived from an EMBL/GenBank/DDBJ whole genome shotgun (WGS) entry which is preliminary data.</text>
</comment>
<organism evidence="1 2">
    <name type="scientific">Paenibacillus phytohabitans</name>
    <dbReference type="NCBI Taxonomy" id="2654978"/>
    <lineage>
        <taxon>Bacteria</taxon>
        <taxon>Bacillati</taxon>
        <taxon>Bacillota</taxon>
        <taxon>Bacilli</taxon>
        <taxon>Bacillales</taxon>
        <taxon>Paenibacillaceae</taxon>
        <taxon>Paenibacillus</taxon>
    </lineage>
</organism>